<feature type="transmembrane region" description="Helical" evidence="2">
    <location>
        <begin position="103"/>
        <end position="125"/>
    </location>
</feature>
<name>A0A0F0L0U3_9MICO</name>
<keyword evidence="2" id="KW-0812">Transmembrane</keyword>
<feature type="transmembrane region" description="Helical" evidence="2">
    <location>
        <begin position="76"/>
        <end position="97"/>
    </location>
</feature>
<keyword evidence="2" id="KW-0472">Membrane</keyword>
<sequence>MVMDHEKQRARYVAGTEGAPPVPPPGGYRNARRASGPFVQQPGIPGTTATATGSATGSASGTAPGTADAPKRPANALGWISLVAGILFAAILLITLAVGATDVLYGVTMLTLQLVVAAVIVGALFTARGRTLAAVALAVTLIFNVATVGGIGALQTSASGSYDGMKTEEQKHEEAYPGIKGTDPQAALRQQSLEEVRAEADSVFADIRARITAEYGYEWVQVGDEDLRPERNGYGGESMLIEYTSVGWATTQPIQDYNTKLDVMATIDAVVAEHGMPPLYSFNGEYSGIDPTMIAKLYGSEDPREQHTWEYYTDNYPDPTRLYANIYDLSNDPTGDFRTTREAQSARTGEPLEGLQMVVLASAVLSENDRAEYEEKLKDYPGFQ</sequence>
<gene>
    <name evidence="3" type="ORF">RN50_00202</name>
</gene>
<dbReference type="EMBL" id="JYIU01000020">
    <property type="protein sequence ID" value="KJL26737.1"/>
    <property type="molecule type" value="Genomic_DNA"/>
</dbReference>
<protein>
    <recommendedName>
        <fullName evidence="5">Sox C-terminal domain-containing protein</fullName>
    </recommendedName>
</protein>
<keyword evidence="4" id="KW-1185">Reference proteome</keyword>
<dbReference type="KEGG" id="mfol:DXT68_00580"/>
<evidence type="ECO:0000256" key="1">
    <source>
        <dbReference type="SAM" id="MobiDB-lite"/>
    </source>
</evidence>
<evidence type="ECO:0000256" key="2">
    <source>
        <dbReference type="SAM" id="Phobius"/>
    </source>
</evidence>
<feature type="compositionally biased region" description="Low complexity" evidence="1">
    <location>
        <begin position="45"/>
        <end position="68"/>
    </location>
</feature>
<keyword evidence="2" id="KW-1133">Transmembrane helix</keyword>
<evidence type="ECO:0000313" key="4">
    <source>
        <dbReference type="Proteomes" id="UP000033572"/>
    </source>
</evidence>
<reference evidence="3 4" key="1">
    <citation type="submission" date="2015-02" db="EMBL/GenBank/DDBJ databases">
        <title>Draft genome sequences of ten Microbacterium spp. with emphasis on heavy metal contaminated environments.</title>
        <authorList>
            <person name="Corretto E."/>
        </authorList>
    </citation>
    <scope>NUCLEOTIDE SEQUENCE [LARGE SCALE GENOMIC DNA]</scope>
    <source>
        <strain evidence="3 4">DSM 12966</strain>
    </source>
</reference>
<dbReference type="PATRIC" id="fig|104336.4.peg.209"/>
<organism evidence="3 4">
    <name type="scientific">Microbacterium foliorum</name>
    <dbReference type="NCBI Taxonomy" id="104336"/>
    <lineage>
        <taxon>Bacteria</taxon>
        <taxon>Bacillati</taxon>
        <taxon>Actinomycetota</taxon>
        <taxon>Actinomycetes</taxon>
        <taxon>Micrococcales</taxon>
        <taxon>Microbacteriaceae</taxon>
        <taxon>Microbacterium</taxon>
    </lineage>
</organism>
<proteinExistence type="predicted"/>
<comment type="caution">
    <text evidence="3">The sequence shown here is derived from an EMBL/GenBank/DDBJ whole genome shotgun (WGS) entry which is preliminary data.</text>
</comment>
<dbReference type="AlphaFoldDB" id="A0A0F0L0U3"/>
<feature type="region of interest" description="Disordered" evidence="1">
    <location>
        <begin position="1"/>
        <end position="68"/>
    </location>
</feature>
<evidence type="ECO:0008006" key="5">
    <source>
        <dbReference type="Google" id="ProtNLM"/>
    </source>
</evidence>
<evidence type="ECO:0000313" key="3">
    <source>
        <dbReference type="EMBL" id="KJL26737.1"/>
    </source>
</evidence>
<accession>A0A0F0L0U3</accession>
<feature type="transmembrane region" description="Helical" evidence="2">
    <location>
        <begin position="132"/>
        <end position="154"/>
    </location>
</feature>
<dbReference type="Proteomes" id="UP000033572">
    <property type="component" value="Unassembled WGS sequence"/>
</dbReference>